<dbReference type="Gene3D" id="1.20.910.10">
    <property type="entry name" value="Heme oxygenase-like"/>
    <property type="match status" value="2"/>
</dbReference>
<evidence type="ECO:0000256" key="11">
    <source>
        <dbReference type="ARBA" id="ARBA00023004"/>
    </source>
</evidence>
<comment type="similarity">
    <text evidence="2">Belongs to the heme oxygenase family.</text>
</comment>
<proteinExistence type="inferred from homology"/>
<dbReference type="GO" id="GO:0046872">
    <property type="term" value="F:metal ion binding"/>
    <property type="evidence" value="ECO:0007669"/>
    <property type="project" value="UniProtKB-KW"/>
</dbReference>
<dbReference type="PANTHER" id="PTHR35703:SF5">
    <property type="entry name" value="HEME OXYGENASE 1, CHLOROPLASTIC"/>
    <property type="match status" value="1"/>
</dbReference>
<keyword evidence="10" id="KW-0560">Oxidoreductase</keyword>
<dbReference type="FunFam" id="1.20.910.10:FF:000005">
    <property type="entry name" value="Heme oxygenase 1"/>
    <property type="match status" value="2"/>
</dbReference>
<dbReference type="GO" id="GO:0015979">
    <property type="term" value="P:photosynthesis"/>
    <property type="evidence" value="ECO:0007669"/>
    <property type="project" value="UniProtKB-KW"/>
</dbReference>
<organism evidence="13 14">
    <name type="scientific">Lolium multiflorum</name>
    <name type="common">Italian ryegrass</name>
    <name type="synonym">Lolium perenne subsp. multiflorum</name>
    <dbReference type="NCBI Taxonomy" id="4521"/>
    <lineage>
        <taxon>Eukaryota</taxon>
        <taxon>Viridiplantae</taxon>
        <taxon>Streptophyta</taxon>
        <taxon>Embryophyta</taxon>
        <taxon>Tracheophyta</taxon>
        <taxon>Spermatophyta</taxon>
        <taxon>Magnoliopsida</taxon>
        <taxon>Liliopsida</taxon>
        <taxon>Poales</taxon>
        <taxon>Poaceae</taxon>
        <taxon>BOP clade</taxon>
        <taxon>Pooideae</taxon>
        <taxon>Poodae</taxon>
        <taxon>Poeae</taxon>
        <taxon>Poeae Chloroplast Group 2 (Poeae type)</taxon>
        <taxon>Loliodinae</taxon>
        <taxon>Loliinae</taxon>
        <taxon>Lolium</taxon>
    </lineage>
</organism>
<name>A0AAD8R204_LOLMU</name>
<dbReference type="CDD" id="cd19165">
    <property type="entry name" value="HemeO"/>
    <property type="match status" value="2"/>
</dbReference>
<dbReference type="EMBL" id="JAUUTY010000007">
    <property type="protein sequence ID" value="KAK1611278.1"/>
    <property type="molecule type" value="Genomic_DNA"/>
</dbReference>
<sequence length="490" mass="55616">MKAVAVRMHTKDQAKGGEKEPDKLPVNVREPTVEGYLQFLVDSKLVFQMLETIFRNTGLERSKALNKDLKWFSEQGHKIPEPSAPGTAYASYLEGLSEKDTQAFICHFYNVYFAHFSGGRMIGTKIAEKLLNKKELEFYKWEGTLSQLLQDVRTKLNQVASSWSREEKNHCLEETEKSFTYSMDLRQYLVTTPRTSCSPSSTPRQSATMAPAAATSLHRLVSPRVPLSFSAAGRNSNGMSMSVGGARRVPGISVLHFRWSRMVAAVASTEMPPAARGEESEKTFVEEMRAVAMRMHTKDQAREGEKEADKYSVNLAREPTVEGYVQFLVDSKLVFQTLEAIVDRAVVPWYADFRNTGLERSEALKKDLKWFSEQGHTIPEPSAPGITYASYLEELSEKDTQAFICHFYNVYFAQSAGGRMIGTKIAEKILNKKELEFYKWEGTLSQLLQDVRTKLNQVASSWSREEKNHCLAETEKSFTYSMDRLRQVFT</sequence>
<dbReference type="InterPro" id="IPR002051">
    <property type="entry name" value="Haem_Oase"/>
</dbReference>
<evidence type="ECO:0000313" key="13">
    <source>
        <dbReference type="EMBL" id="KAK1611278.1"/>
    </source>
</evidence>
<feature type="compositionally biased region" description="Basic and acidic residues" evidence="12">
    <location>
        <begin position="9"/>
        <end position="23"/>
    </location>
</feature>
<keyword evidence="4" id="KW-0150">Chloroplast</keyword>
<evidence type="ECO:0000313" key="14">
    <source>
        <dbReference type="Proteomes" id="UP001231189"/>
    </source>
</evidence>
<evidence type="ECO:0000256" key="6">
    <source>
        <dbReference type="ARBA" id="ARBA00022617"/>
    </source>
</evidence>
<evidence type="ECO:0000256" key="1">
    <source>
        <dbReference type="ARBA" id="ARBA00004229"/>
    </source>
</evidence>
<dbReference type="InterPro" id="IPR016053">
    <property type="entry name" value="Haem_Oase-like"/>
</dbReference>
<dbReference type="EC" id="1.14.14.18" evidence="3"/>
<evidence type="ECO:0000256" key="9">
    <source>
        <dbReference type="ARBA" id="ARBA00022946"/>
    </source>
</evidence>
<keyword evidence="11" id="KW-0408">Iron</keyword>
<accession>A0AAD8R204</accession>
<dbReference type="GO" id="GO:0004392">
    <property type="term" value="F:heme oxygenase (decyclizing) activity"/>
    <property type="evidence" value="ECO:0007669"/>
    <property type="project" value="UniProtKB-EC"/>
</dbReference>
<evidence type="ECO:0000256" key="10">
    <source>
        <dbReference type="ARBA" id="ARBA00023002"/>
    </source>
</evidence>
<evidence type="ECO:0000256" key="7">
    <source>
        <dbReference type="ARBA" id="ARBA00022640"/>
    </source>
</evidence>
<keyword evidence="9" id="KW-0809">Transit peptide</keyword>
<dbReference type="GO" id="GO:0006788">
    <property type="term" value="P:heme oxidation"/>
    <property type="evidence" value="ECO:0007669"/>
    <property type="project" value="InterPro"/>
</dbReference>
<keyword evidence="14" id="KW-1185">Reference proteome</keyword>
<evidence type="ECO:0000256" key="4">
    <source>
        <dbReference type="ARBA" id="ARBA00022528"/>
    </source>
</evidence>
<evidence type="ECO:0000256" key="12">
    <source>
        <dbReference type="SAM" id="MobiDB-lite"/>
    </source>
</evidence>
<dbReference type="SUPFAM" id="SSF48613">
    <property type="entry name" value="Heme oxygenase-like"/>
    <property type="match status" value="2"/>
</dbReference>
<feature type="region of interest" description="Disordered" evidence="12">
    <location>
        <begin position="1"/>
        <end position="25"/>
    </location>
</feature>
<protein>
    <recommendedName>
        <fullName evidence="3">heme oxygenase (biliverdin-producing)</fullName>
        <ecNumber evidence="3">1.14.14.18</ecNumber>
    </recommendedName>
</protein>
<dbReference type="GO" id="GO:0010024">
    <property type="term" value="P:phytochromobilin biosynthetic process"/>
    <property type="evidence" value="ECO:0007669"/>
    <property type="project" value="TreeGrafter"/>
</dbReference>
<comment type="caution">
    <text evidence="13">The sequence shown here is derived from an EMBL/GenBank/DDBJ whole genome shotgun (WGS) entry which is preliminary data.</text>
</comment>
<keyword evidence="6" id="KW-0349">Heme</keyword>
<dbReference type="PANTHER" id="PTHR35703">
    <property type="entry name" value="HEME OXYGENASE 1, CHLOROPLASTIC-RELATED"/>
    <property type="match status" value="1"/>
</dbReference>
<comment type="subcellular location">
    <subcellularLocation>
        <location evidence="1">Plastid</location>
        <location evidence="1">Chloroplast</location>
    </subcellularLocation>
</comment>
<dbReference type="Proteomes" id="UP001231189">
    <property type="component" value="Unassembled WGS sequence"/>
</dbReference>
<dbReference type="Pfam" id="PF01126">
    <property type="entry name" value="Heme_oxygenase"/>
    <property type="match status" value="2"/>
</dbReference>
<dbReference type="InterPro" id="IPR016951">
    <property type="entry name" value="Haem_Oase_decyc_pln"/>
</dbReference>
<dbReference type="GO" id="GO:0009507">
    <property type="term" value="C:chloroplast"/>
    <property type="evidence" value="ECO:0007669"/>
    <property type="project" value="UniProtKB-SubCell"/>
</dbReference>
<evidence type="ECO:0000256" key="8">
    <source>
        <dbReference type="ARBA" id="ARBA00022723"/>
    </source>
</evidence>
<dbReference type="AlphaFoldDB" id="A0AAD8R204"/>
<gene>
    <name evidence="13" type="ORF">QYE76_034951</name>
</gene>
<keyword evidence="8" id="KW-0479">Metal-binding</keyword>
<reference evidence="13" key="1">
    <citation type="submission" date="2023-07" db="EMBL/GenBank/DDBJ databases">
        <title>A chromosome-level genome assembly of Lolium multiflorum.</title>
        <authorList>
            <person name="Chen Y."/>
            <person name="Copetti D."/>
            <person name="Kolliker R."/>
            <person name="Studer B."/>
        </authorList>
    </citation>
    <scope>NUCLEOTIDE SEQUENCE</scope>
    <source>
        <strain evidence="13">02402/16</strain>
        <tissue evidence="13">Leaf</tissue>
    </source>
</reference>
<keyword evidence="5" id="KW-0602">Photosynthesis</keyword>
<dbReference type="InterPro" id="IPR016084">
    <property type="entry name" value="Haem_Oase-like_multi-hlx"/>
</dbReference>
<evidence type="ECO:0000256" key="3">
    <source>
        <dbReference type="ARBA" id="ARBA00012360"/>
    </source>
</evidence>
<evidence type="ECO:0000256" key="2">
    <source>
        <dbReference type="ARBA" id="ARBA00006134"/>
    </source>
</evidence>
<evidence type="ECO:0000256" key="5">
    <source>
        <dbReference type="ARBA" id="ARBA00022531"/>
    </source>
</evidence>
<keyword evidence="7" id="KW-0934">Plastid</keyword>